<feature type="domain" description="Lipocalin/cytosolic fatty-acid binding" evidence="3">
    <location>
        <begin position="29"/>
        <end position="166"/>
    </location>
</feature>
<comment type="caution">
    <text evidence="4">The sequence shown here is derived from an EMBL/GenBank/DDBJ whole genome shotgun (WGS) entry which is preliminary data.</text>
</comment>
<dbReference type="InterPro" id="IPR022272">
    <property type="entry name" value="Lipocalin_CS"/>
</dbReference>
<dbReference type="CDD" id="cd19438">
    <property type="entry name" value="lipocalin_Blc-like"/>
    <property type="match status" value="1"/>
</dbReference>
<evidence type="ECO:0000256" key="2">
    <source>
        <dbReference type="PIRNR" id="PIRNR036893"/>
    </source>
</evidence>
<dbReference type="InterPro" id="IPR022271">
    <property type="entry name" value="Lipocalin_ApoD"/>
</dbReference>
<sequence length="169" mass="19611">MRAMLALFLGLFLGGCAQRHPELPTVLHVNLERYAGTWYEIARYENRFEKGCIGATATYTQEGKRLRVVNRCFDAQGTQIGEAKGVAKLASPFDTAKLKVSFFRPFYGDYWVLKLADDYRYALIGEPSRKYFWILAREKALHVKDKEEILAHMKTLGYDPEKLFWTRYP</sequence>
<dbReference type="PANTHER" id="PTHR10612">
    <property type="entry name" value="APOLIPOPROTEIN D"/>
    <property type="match status" value="1"/>
</dbReference>
<dbReference type="Pfam" id="PF08212">
    <property type="entry name" value="Lipocalin_2"/>
    <property type="match status" value="1"/>
</dbReference>
<evidence type="ECO:0000259" key="3">
    <source>
        <dbReference type="Pfam" id="PF08212"/>
    </source>
</evidence>
<gene>
    <name evidence="4" type="ORF">JWV37_02120</name>
</gene>
<dbReference type="InterPro" id="IPR012674">
    <property type="entry name" value="Calycin"/>
</dbReference>
<dbReference type="PIRSF" id="PIRSF036893">
    <property type="entry name" value="Lipocalin_ApoD"/>
    <property type="match status" value="1"/>
</dbReference>
<dbReference type="Gene3D" id="2.40.128.20">
    <property type="match status" value="1"/>
</dbReference>
<dbReference type="InterPro" id="IPR000566">
    <property type="entry name" value="Lipocln_cytosolic_FA-bd_dom"/>
</dbReference>
<dbReference type="PROSITE" id="PS51257">
    <property type="entry name" value="PROKAR_LIPOPROTEIN"/>
    <property type="match status" value="1"/>
</dbReference>
<dbReference type="InterPro" id="IPR047202">
    <property type="entry name" value="Lipocalin_Blc-like_dom"/>
</dbReference>
<evidence type="ECO:0000256" key="1">
    <source>
        <dbReference type="ARBA" id="ARBA00006889"/>
    </source>
</evidence>
<protein>
    <submittedName>
        <fullName evidence="4">Lipocalin family protein</fullName>
    </submittedName>
</protein>
<evidence type="ECO:0000313" key="5">
    <source>
        <dbReference type="Proteomes" id="UP000703590"/>
    </source>
</evidence>
<reference evidence="4" key="1">
    <citation type="submission" date="2021-02" db="EMBL/GenBank/DDBJ databases">
        <title>Sulfurospirillum tamanensis sp. nov.</title>
        <authorList>
            <person name="Frolova A."/>
            <person name="Merkel A."/>
            <person name="Slobodkin A."/>
        </authorList>
    </citation>
    <scope>NUCLEOTIDE SEQUENCE</scope>
    <source>
        <strain evidence="4">T05b</strain>
    </source>
</reference>
<dbReference type="PRINTS" id="PR01171">
    <property type="entry name" value="BCTLIPOCALIN"/>
</dbReference>
<name>A0ABS2WPJ7_9BACT</name>
<organism evidence="4 5">
    <name type="scientific">Sulfurospirillum tamanense</name>
    <dbReference type="NCBI Taxonomy" id="2813362"/>
    <lineage>
        <taxon>Bacteria</taxon>
        <taxon>Pseudomonadati</taxon>
        <taxon>Campylobacterota</taxon>
        <taxon>Epsilonproteobacteria</taxon>
        <taxon>Campylobacterales</taxon>
        <taxon>Sulfurospirillaceae</taxon>
        <taxon>Sulfurospirillum</taxon>
    </lineage>
</organism>
<keyword evidence="5" id="KW-1185">Reference proteome</keyword>
<proteinExistence type="inferred from homology"/>
<dbReference type="EMBL" id="JAFHKK010000003">
    <property type="protein sequence ID" value="MBN2963562.1"/>
    <property type="molecule type" value="Genomic_DNA"/>
</dbReference>
<accession>A0ABS2WPJ7</accession>
<evidence type="ECO:0000313" key="4">
    <source>
        <dbReference type="EMBL" id="MBN2963562.1"/>
    </source>
</evidence>
<dbReference type="PROSITE" id="PS00213">
    <property type="entry name" value="LIPOCALIN"/>
    <property type="match status" value="1"/>
</dbReference>
<dbReference type="SUPFAM" id="SSF50814">
    <property type="entry name" value="Lipocalins"/>
    <property type="match status" value="1"/>
</dbReference>
<comment type="similarity">
    <text evidence="1 2">Belongs to the calycin superfamily. Lipocalin family.</text>
</comment>
<dbReference type="InterPro" id="IPR002446">
    <property type="entry name" value="Lipocalin_bac"/>
</dbReference>
<dbReference type="RefSeq" id="WP_205458005.1">
    <property type="nucleotide sequence ID" value="NZ_JAFHKK010000003.1"/>
</dbReference>
<reference evidence="4" key="2">
    <citation type="submission" date="2021-02" db="EMBL/GenBank/DDBJ databases">
        <authorList>
            <person name="Merkel A.Y."/>
        </authorList>
    </citation>
    <scope>NUCLEOTIDE SEQUENCE</scope>
    <source>
        <strain evidence="4">T05b</strain>
    </source>
</reference>
<dbReference type="PANTHER" id="PTHR10612:SF34">
    <property type="entry name" value="APOLIPOPROTEIN D"/>
    <property type="match status" value="1"/>
</dbReference>
<dbReference type="Proteomes" id="UP000703590">
    <property type="component" value="Unassembled WGS sequence"/>
</dbReference>